<dbReference type="Proteomes" id="UP000012019">
    <property type="component" value="Unassembled WGS sequence"/>
</dbReference>
<keyword evidence="7 8" id="KW-0472">Membrane</keyword>
<feature type="transmembrane region" description="Helical" evidence="8">
    <location>
        <begin position="287"/>
        <end position="306"/>
    </location>
</feature>
<feature type="transmembrane region" description="Helical" evidence="8">
    <location>
        <begin position="200"/>
        <end position="217"/>
    </location>
</feature>
<dbReference type="EMBL" id="APHR01000045">
    <property type="protein sequence ID" value="EMR12718.1"/>
    <property type="molecule type" value="Genomic_DNA"/>
</dbReference>
<evidence type="ECO:0000256" key="4">
    <source>
        <dbReference type="ARBA" id="ARBA00022597"/>
    </source>
</evidence>
<evidence type="ECO:0000256" key="3">
    <source>
        <dbReference type="ARBA" id="ARBA00022475"/>
    </source>
</evidence>
<dbReference type="PANTHER" id="PTHR33121">
    <property type="entry name" value="CYCLIC DI-GMP PHOSPHODIESTERASE PDEF"/>
    <property type="match status" value="1"/>
</dbReference>
<feature type="transmembrane region" description="Helical" evidence="8">
    <location>
        <begin position="156"/>
        <end position="180"/>
    </location>
</feature>
<keyword evidence="6 8" id="KW-1133">Transmembrane helix</keyword>
<keyword evidence="3" id="KW-1003">Cell membrane</keyword>
<name>M7NVD6_9GAMM</name>
<dbReference type="PROSITE" id="PS50883">
    <property type="entry name" value="EAL"/>
    <property type="match status" value="1"/>
</dbReference>
<evidence type="ECO:0000256" key="7">
    <source>
        <dbReference type="ARBA" id="ARBA00023136"/>
    </source>
</evidence>
<keyword evidence="4" id="KW-0762">Sugar transport</keyword>
<dbReference type="InterPro" id="IPR050706">
    <property type="entry name" value="Cyclic-di-GMP_PDE-like"/>
</dbReference>
<dbReference type="GO" id="GO:0071111">
    <property type="term" value="F:cyclic-guanylate-specific phosphodiesterase activity"/>
    <property type="evidence" value="ECO:0007669"/>
    <property type="project" value="InterPro"/>
</dbReference>
<dbReference type="SMART" id="SM00052">
    <property type="entry name" value="EAL"/>
    <property type="match status" value="1"/>
</dbReference>
<gene>
    <name evidence="11" type="ORF">MPL1_08868</name>
</gene>
<sequence>MIAARNGFVALLPLTFLRVIAELILNLPFTGYQQLMNQWFGDQWREPLRQFLDGSFALFGLLLSVIIATQLIARLPTTRNQEYAPPLMTAVGAMVHYLIFVITLPGISLFEFTASNLAVGIITGLVTAEFINWAMKQRWLNLIRLSVDSDNTFYQAMRLTPAIMLSGVLFFIAALLLGSLPQCTDIPQSFVAWAEASDGSIWILGSAMVLLNQLLWFIGIHGGVMIQGAFQGVEFVAADVAGLNNGQTLRMIFNSFVLLGGSGSTLGLLIAIFIVTRQGMQNKIAKISILPSIFNINDILLYGLPLVLNPRYLIPFVLVPCLLLLITLTAFQTGLINLQATTAISWTTPPLISGWLLTESWRGVALQIVLIILSTLCYLPFVKRAQQALDRQTISEFKEVTDIIVNGGNTREKLVTRRDKTGMLARGLAVDMHDAIKRNALTLVYQPKHNFQGDIVGVEALLRWTHPRYGMISPIVAIAVAEDSDLIYHLGRWVIQQACACKARWNEAGYQNITVAVNVSPIQLMDEKLPFYLKKYTEQYGISAQEIELEITESTEIPDTELTNKILGEIMATGVQLSMDDFGMGYSSLLYLRRFQVAAIKIDGSITRDVLSNVTNADIVRTICSLGQAQNVHVIAEYVETKEQRDALAAMGCDYFQGYFHSPPLSECECVAYLQQHYNTANR</sequence>
<evidence type="ECO:0000259" key="10">
    <source>
        <dbReference type="PROSITE" id="PS51105"/>
    </source>
</evidence>
<evidence type="ECO:0000256" key="1">
    <source>
        <dbReference type="ARBA" id="ARBA00004651"/>
    </source>
</evidence>
<feature type="transmembrane region" description="Helical" evidence="8">
    <location>
        <begin position="116"/>
        <end position="135"/>
    </location>
</feature>
<feature type="domain" description="PTS EIIC type-3" evidence="10">
    <location>
        <begin position="1"/>
        <end position="381"/>
    </location>
</feature>
<evidence type="ECO:0000259" key="9">
    <source>
        <dbReference type="PROSITE" id="PS50883"/>
    </source>
</evidence>
<comment type="caution">
    <text evidence="11">The sequence shown here is derived from an EMBL/GenBank/DDBJ whole genome shotgun (WGS) entry which is preliminary data.</text>
</comment>
<feature type="transmembrane region" description="Helical" evidence="8">
    <location>
        <begin position="364"/>
        <end position="382"/>
    </location>
</feature>
<dbReference type="CDD" id="cd01948">
    <property type="entry name" value="EAL"/>
    <property type="match status" value="1"/>
</dbReference>
<evidence type="ECO:0000256" key="2">
    <source>
        <dbReference type="ARBA" id="ARBA00022448"/>
    </source>
</evidence>
<dbReference type="eggNOG" id="COG1455">
    <property type="taxonomic scope" value="Bacteria"/>
</dbReference>
<dbReference type="PROSITE" id="PS51105">
    <property type="entry name" value="PTS_EIIC_TYPE_3"/>
    <property type="match status" value="1"/>
</dbReference>
<reference evidence="11 12" key="1">
    <citation type="journal article" date="2013" name="Genome Announc.">
        <title>Draft Genome Sequence of Methylophaga lonarensis MPLT, a Haloalkaliphilic (Non-Methane-Utilizing) Methylotroph.</title>
        <authorList>
            <person name="Shetty S.A."/>
            <person name="Marathe N.P."/>
            <person name="Munot H."/>
            <person name="Antony C.P."/>
            <person name="Dhotre D.P."/>
            <person name="Murrell J.C."/>
            <person name="Shouche Y.S."/>
        </authorList>
    </citation>
    <scope>NUCLEOTIDE SEQUENCE [LARGE SCALE GENOMIC DNA]</scope>
    <source>
        <strain evidence="11 12">MPL</strain>
    </source>
</reference>
<dbReference type="SUPFAM" id="SSF141868">
    <property type="entry name" value="EAL domain-like"/>
    <property type="match status" value="1"/>
</dbReference>
<dbReference type="GO" id="GO:0008982">
    <property type="term" value="F:protein-N(PI)-phosphohistidine-sugar phosphotransferase activity"/>
    <property type="evidence" value="ECO:0007669"/>
    <property type="project" value="InterPro"/>
</dbReference>
<dbReference type="Pfam" id="PF02378">
    <property type="entry name" value="PTS_EIIC"/>
    <property type="match status" value="1"/>
</dbReference>
<proteinExistence type="predicted"/>
<evidence type="ECO:0000256" key="5">
    <source>
        <dbReference type="ARBA" id="ARBA00022692"/>
    </source>
</evidence>
<dbReference type="InterPro" id="IPR035919">
    <property type="entry name" value="EAL_sf"/>
</dbReference>
<dbReference type="InterPro" id="IPR004501">
    <property type="entry name" value="PTS_EIIC_3"/>
</dbReference>
<keyword evidence="12" id="KW-1185">Reference proteome</keyword>
<accession>M7NVD6</accession>
<dbReference type="PATRIC" id="fig|1286106.3.peg.1780"/>
<dbReference type="GO" id="GO:0009401">
    <property type="term" value="P:phosphoenolpyruvate-dependent sugar phosphotransferase system"/>
    <property type="evidence" value="ECO:0007669"/>
    <property type="project" value="InterPro"/>
</dbReference>
<dbReference type="Pfam" id="PF00563">
    <property type="entry name" value="EAL"/>
    <property type="match status" value="1"/>
</dbReference>
<comment type="subcellular location">
    <subcellularLocation>
        <location evidence="1">Cell membrane</location>
        <topology evidence="1">Multi-pass membrane protein</topology>
    </subcellularLocation>
</comment>
<feature type="transmembrane region" description="Helical" evidence="8">
    <location>
        <begin position="56"/>
        <end position="75"/>
    </location>
</feature>
<dbReference type="InterPro" id="IPR003352">
    <property type="entry name" value="PTS_EIIC"/>
</dbReference>
<feature type="domain" description="EAL" evidence="9">
    <location>
        <begin position="425"/>
        <end position="678"/>
    </location>
</feature>
<keyword evidence="5 8" id="KW-0812">Transmembrane</keyword>
<dbReference type="PANTHER" id="PTHR33121:SF70">
    <property type="entry name" value="SIGNALING PROTEIN YKOW"/>
    <property type="match status" value="1"/>
</dbReference>
<keyword evidence="2" id="KW-0813">Transport</keyword>
<dbReference type="STRING" id="1286106.MPL1_08868"/>
<dbReference type="AlphaFoldDB" id="M7NVD6"/>
<evidence type="ECO:0000313" key="12">
    <source>
        <dbReference type="Proteomes" id="UP000012019"/>
    </source>
</evidence>
<dbReference type="Gene3D" id="3.20.20.450">
    <property type="entry name" value="EAL domain"/>
    <property type="match status" value="1"/>
</dbReference>
<feature type="transmembrane region" description="Helical" evidence="8">
    <location>
        <begin position="87"/>
        <end position="110"/>
    </location>
</feature>
<dbReference type="InterPro" id="IPR001633">
    <property type="entry name" value="EAL_dom"/>
</dbReference>
<protein>
    <submittedName>
        <fullName evidence="11">PTS system cellobiose-specific transporter subunit IIC</fullName>
    </submittedName>
</protein>
<dbReference type="GO" id="GO:0005886">
    <property type="term" value="C:plasma membrane"/>
    <property type="evidence" value="ECO:0007669"/>
    <property type="project" value="UniProtKB-SubCell"/>
</dbReference>
<evidence type="ECO:0000256" key="6">
    <source>
        <dbReference type="ARBA" id="ARBA00022989"/>
    </source>
</evidence>
<evidence type="ECO:0000313" key="11">
    <source>
        <dbReference type="EMBL" id="EMR12718.1"/>
    </source>
</evidence>
<organism evidence="11 12">
    <name type="scientific">Methylophaga lonarensis MPL</name>
    <dbReference type="NCBI Taxonomy" id="1286106"/>
    <lineage>
        <taxon>Bacteria</taxon>
        <taxon>Pseudomonadati</taxon>
        <taxon>Pseudomonadota</taxon>
        <taxon>Gammaproteobacteria</taxon>
        <taxon>Thiotrichales</taxon>
        <taxon>Piscirickettsiaceae</taxon>
        <taxon>Methylophaga</taxon>
    </lineage>
</organism>
<evidence type="ECO:0000256" key="8">
    <source>
        <dbReference type="SAM" id="Phobius"/>
    </source>
</evidence>
<dbReference type="eggNOG" id="COG2200">
    <property type="taxonomic scope" value="Bacteria"/>
</dbReference>
<feature type="transmembrane region" description="Helical" evidence="8">
    <location>
        <begin position="255"/>
        <end position="275"/>
    </location>
</feature>
<feature type="transmembrane region" description="Helical" evidence="8">
    <location>
        <begin position="312"/>
        <end position="331"/>
    </location>
</feature>